<reference evidence="1 2" key="1">
    <citation type="journal article" date="2022" name="Plant J.">
        <title>Chromosome-level genome of Camellia lanceoleosa provides a valuable resource for understanding genome evolution and self-incompatibility.</title>
        <authorList>
            <person name="Gong W."/>
            <person name="Xiao S."/>
            <person name="Wang L."/>
            <person name="Liao Z."/>
            <person name="Chang Y."/>
            <person name="Mo W."/>
            <person name="Hu G."/>
            <person name="Li W."/>
            <person name="Zhao G."/>
            <person name="Zhu H."/>
            <person name="Hu X."/>
            <person name="Ji K."/>
            <person name="Xiang X."/>
            <person name="Song Q."/>
            <person name="Yuan D."/>
            <person name="Jin S."/>
            <person name="Zhang L."/>
        </authorList>
    </citation>
    <scope>NUCLEOTIDE SEQUENCE [LARGE SCALE GENOMIC DNA]</scope>
    <source>
        <strain evidence="1">SQ_2022a</strain>
    </source>
</reference>
<sequence length="449" mass="50447">MATCHVVAMPYAGRGHINPMMNLCKILASRSSHILVTFVVTEEWLGFIGSETKPNNVRFSTIPNVLPSEQVRAADMVGFLEAVRTKMEEPFERFLDRLEPPATVIVADAFLNWAVDVGNRRNIPVASFWAMPASVFSIFYHFDLVVQNGHFPVELSEKGEELVDYIPGLPPIRLVDIPTIIHMKDKRLLHKALHLISNVPKSQYLLFSSILEFESPVVDALQLKFQFPIYSLGPLIPYFNLEHSNSHTAACHDDPDYFRWLDSQPQNSVLYVSLGSFLSVSSTQMDEIVAGLLDSGVRCLWVARDKASMLKEACGNAGMVVRWCDQLKVLCHSSVGGFLTHCGWNSTMESIFAGVPMLALPLTMDQAPNCKFIVEDWKIGWKLKKGAIENLVPREEIADLVRAFMDLENPKRKEMMKRSAEMKKICRGAIQKEGSSESNLDAFIKNISK</sequence>
<evidence type="ECO:0000313" key="2">
    <source>
        <dbReference type="Proteomes" id="UP001060215"/>
    </source>
</evidence>
<evidence type="ECO:0000313" key="1">
    <source>
        <dbReference type="EMBL" id="KAI7982556.1"/>
    </source>
</evidence>
<gene>
    <name evidence="1" type="ORF">LOK49_LG15G00816</name>
</gene>
<proteinExistence type="predicted"/>
<comment type="caution">
    <text evidence="1">The sequence shown here is derived from an EMBL/GenBank/DDBJ whole genome shotgun (WGS) entry which is preliminary data.</text>
</comment>
<organism evidence="1 2">
    <name type="scientific">Camellia lanceoleosa</name>
    <dbReference type="NCBI Taxonomy" id="1840588"/>
    <lineage>
        <taxon>Eukaryota</taxon>
        <taxon>Viridiplantae</taxon>
        <taxon>Streptophyta</taxon>
        <taxon>Embryophyta</taxon>
        <taxon>Tracheophyta</taxon>
        <taxon>Spermatophyta</taxon>
        <taxon>Magnoliopsida</taxon>
        <taxon>eudicotyledons</taxon>
        <taxon>Gunneridae</taxon>
        <taxon>Pentapetalae</taxon>
        <taxon>asterids</taxon>
        <taxon>Ericales</taxon>
        <taxon>Theaceae</taxon>
        <taxon>Camellia</taxon>
    </lineage>
</organism>
<name>A0ACC0F1G2_9ERIC</name>
<protein>
    <submittedName>
        <fullName evidence="1">UDP-glycosyltransferase 87A1</fullName>
    </submittedName>
</protein>
<dbReference type="EMBL" id="CM045768">
    <property type="protein sequence ID" value="KAI7982556.1"/>
    <property type="molecule type" value="Genomic_DNA"/>
</dbReference>
<dbReference type="Proteomes" id="UP001060215">
    <property type="component" value="Chromosome 11"/>
</dbReference>
<accession>A0ACC0F1G2</accession>
<keyword evidence="2" id="KW-1185">Reference proteome</keyword>